<dbReference type="InterPro" id="IPR027417">
    <property type="entry name" value="P-loop_NTPase"/>
</dbReference>
<dbReference type="SUPFAM" id="SSF52540">
    <property type="entry name" value="P-loop containing nucleoside triphosphate hydrolases"/>
    <property type="match status" value="1"/>
</dbReference>
<comment type="caution">
    <text evidence="1">The sequence shown here is derived from an EMBL/GenBank/DDBJ whole genome shotgun (WGS) entry which is preliminary data.</text>
</comment>
<dbReference type="Gene3D" id="3.40.50.300">
    <property type="entry name" value="P-loop containing nucleotide triphosphate hydrolases"/>
    <property type="match status" value="1"/>
</dbReference>
<name>A0A0F9MFA7_9ZZZZ</name>
<dbReference type="AlphaFoldDB" id="A0A0F9MFA7"/>
<accession>A0A0F9MFA7</accession>
<evidence type="ECO:0000313" key="1">
    <source>
        <dbReference type="EMBL" id="KKM75275.1"/>
    </source>
</evidence>
<gene>
    <name evidence="1" type="ORF">LCGC14_1391830</name>
</gene>
<protein>
    <recommendedName>
        <fullName evidence="2">SF4 helicase domain-containing protein</fullName>
    </recommendedName>
</protein>
<organism evidence="1">
    <name type="scientific">marine sediment metagenome</name>
    <dbReference type="NCBI Taxonomy" id="412755"/>
    <lineage>
        <taxon>unclassified sequences</taxon>
        <taxon>metagenomes</taxon>
        <taxon>ecological metagenomes</taxon>
    </lineage>
</organism>
<dbReference type="Pfam" id="PF13481">
    <property type="entry name" value="AAA_25"/>
    <property type="match status" value="1"/>
</dbReference>
<dbReference type="EMBL" id="LAZR01009005">
    <property type="protein sequence ID" value="KKM75275.1"/>
    <property type="molecule type" value="Genomic_DNA"/>
</dbReference>
<evidence type="ECO:0008006" key="2">
    <source>
        <dbReference type="Google" id="ProtNLM"/>
    </source>
</evidence>
<proteinExistence type="predicted"/>
<reference evidence="1" key="1">
    <citation type="journal article" date="2015" name="Nature">
        <title>Complex archaea that bridge the gap between prokaryotes and eukaryotes.</title>
        <authorList>
            <person name="Spang A."/>
            <person name="Saw J.H."/>
            <person name="Jorgensen S.L."/>
            <person name="Zaremba-Niedzwiedzka K."/>
            <person name="Martijn J."/>
            <person name="Lind A.E."/>
            <person name="van Eijk R."/>
            <person name="Schleper C."/>
            <person name="Guy L."/>
            <person name="Ettema T.J."/>
        </authorList>
    </citation>
    <scope>NUCLEOTIDE SEQUENCE</scope>
</reference>
<sequence length="321" mass="37039">MSSIHDKDKQLYTVSDLLDWKPPYHYRIISGGVLNIKNRMIIFGDEGSWKSILALHTAHCIARGSRWLGFRTYPANVLRIQVELPMYIDRERIEKYCASSKRIYLARDSHTEVTGAELDRLDNRATDYAYPTNAINRTEQFLHIDESSGWESLRRNVETCITELPELPLVVVLDPLYKMFNRDISSEVDVKPLLDKIDMIMEDAKSIPGISFVIVHHTRKSKTDESGTPISMGSQDATGSRAWSRWADTILRIDPEPNDKTMTKVRATFTKHRNAEDVLPTLKLRWDRDTLHPLITSRITPRYEDEDELEPRGDLDIAQLE</sequence>